<dbReference type="Proteomes" id="UP001214576">
    <property type="component" value="Unassembled WGS sequence"/>
</dbReference>
<reference evidence="1" key="1">
    <citation type="submission" date="2022-03" db="EMBL/GenBank/DDBJ databases">
        <title>Genomic analyses of argali, domestic sheep and their hybrids provide insights into chromosomal evolution, heterosis and genetic basis of agronomic traits.</title>
        <authorList>
            <person name="Li M."/>
        </authorList>
    </citation>
    <scope>NUCLEOTIDE SEQUENCE</scope>
    <source>
        <strain evidence="1">CAU-MHL-2022a</strain>
        <tissue evidence="1">Skin</tissue>
    </source>
</reference>
<sequence length="70" mass="7754">MNSPTKRTGSRRSVVLCHETVKTAAPSKVFPLIRLGRGRDRAFFLFLERPPPQTCQLGFATYRIGTACGS</sequence>
<evidence type="ECO:0000313" key="2">
    <source>
        <dbReference type="Proteomes" id="UP001214576"/>
    </source>
</evidence>
<dbReference type="EMBL" id="JAKZEL010000023">
    <property type="protein sequence ID" value="KAI4532063.1"/>
    <property type="molecule type" value="Genomic_DNA"/>
</dbReference>
<name>A0AAD4Y292_OVIAM</name>
<dbReference type="AlphaFoldDB" id="A0AAD4Y292"/>
<gene>
    <name evidence="1" type="ORF">MG293_018577</name>
</gene>
<evidence type="ECO:0000313" key="1">
    <source>
        <dbReference type="EMBL" id="KAI4532063.1"/>
    </source>
</evidence>
<comment type="caution">
    <text evidence="1">The sequence shown here is derived from an EMBL/GenBank/DDBJ whole genome shotgun (WGS) entry which is preliminary data.</text>
</comment>
<organism evidence="1 2">
    <name type="scientific">Ovis ammon polii</name>
    <dbReference type="NCBI Taxonomy" id="230172"/>
    <lineage>
        <taxon>Eukaryota</taxon>
        <taxon>Metazoa</taxon>
        <taxon>Chordata</taxon>
        <taxon>Craniata</taxon>
        <taxon>Vertebrata</taxon>
        <taxon>Euteleostomi</taxon>
        <taxon>Mammalia</taxon>
        <taxon>Eutheria</taxon>
        <taxon>Laurasiatheria</taxon>
        <taxon>Artiodactyla</taxon>
        <taxon>Ruminantia</taxon>
        <taxon>Pecora</taxon>
        <taxon>Bovidae</taxon>
        <taxon>Caprinae</taxon>
        <taxon>Ovis</taxon>
    </lineage>
</organism>
<accession>A0AAD4Y292</accession>
<proteinExistence type="predicted"/>
<keyword evidence="2" id="KW-1185">Reference proteome</keyword>
<protein>
    <submittedName>
        <fullName evidence="1">Uncharacterized protein</fullName>
    </submittedName>
</protein>